<dbReference type="STRING" id="1838286.Verru16b_02880"/>
<keyword evidence="3" id="KW-1185">Reference proteome</keyword>
<accession>A0A1D8AY27</accession>
<reference evidence="2 3" key="1">
    <citation type="submission" date="2016-06" db="EMBL/GenBank/DDBJ databases">
        <title>Three novel species with peptidoglycan cell walls form the new genus Lacunisphaera gen. nov. in the family Opitutaceae of the verrucomicrobial subdivision 4.</title>
        <authorList>
            <person name="Rast P."/>
            <person name="Gloeckner I."/>
            <person name="Jogler M."/>
            <person name="Boedeker C."/>
            <person name="Jeske O."/>
            <person name="Wiegand S."/>
            <person name="Reinhardt R."/>
            <person name="Schumann P."/>
            <person name="Rohde M."/>
            <person name="Spring S."/>
            <person name="Gloeckner F.O."/>
            <person name="Jogler C."/>
        </authorList>
    </citation>
    <scope>NUCLEOTIDE SEQUENCE [LARGE SCALE GENOMIC DNA]</scope>
    <source>
        <strain evidence="2 3">IG16b</strain>
    </source>
</reference>
<dbReference type="Proteomes" id="UP000095228">
    <property type="component" value="Chromosome"/>
</dbReference>
<dbReference type="AlphaFoldDB" id="A0A1D8AY27"/>
<keyword evidence="1" id="KW-0732">Signal</keyword>
<protein>
    <submittedName>
        <fullName evidence="2">Uncharacterized protein</fullName>
    </submittedName>
</protein>
<feature type="signal peptide" evidence="1">
    <location>
        <begin position="1"/>
        <end position="30"/>
    </location>
</feature>
<feature type="chain" id="PRO_5009105448" evidence="1">
    <location>
        <begin position="31"/>
        <end position="196"/>
    </location>
</feature>
<evidence type="ECO:0000256" key="1">
    <source>
        <dbReference type="SAM" id="SignalP"/>
    </source>
</evidence>
<sequence length="196" mass="22112">MIPLPRRIFRLSLALAAAAWTAGWAAPAEALSPWTDWFVLRENILARVQIAERMGSVIGSRWEFRIDPKRIEQVPDLAGMAIYLTYRQAIAPEGVKGFGTLHDDNTARRVFFPAGQHATSIHREKELLWFPQDSTDVHQTISWKPGDILPTVETPSNGRKGLSWGPVIAGLEVNSERMLRFSQERVRRDAYIPATP</sequence>
<dbReference type="EMBL" id="CP016094">
    <property type="protein sequence ID" value="AOS45792.1"/>
    <property type="molecule type" value="Genomic_DNA"/>
</dbReference>
<organism evidence="2 3">
    <name type="scientific">Lacunisphaera limnophila</name>
    <dbReference type="NCBI Taxonomy" id="1838286"/>
    <lineage>
        <taxon>Bacteria</taxon>
        <taxon>Pseudomonadati</taxon>
        <taxon>Verrucomicrobiota</taxon>
        <taxon>Opitutia</taxon>
        <taxon>Opitutales</taxon>
        <taxon>Opitutaceae</taxon>
        <taxon>Lacunisphaera</taxon>
    </lineage>
</organism>
<evidence type="ECO:0000313" key="2">
    <source>
        <dbReference type="EMBL" id="AOS45792.1"/>
    </source>
</evidence>
<gene>
    <name evidence="2" type="ORF">Verru16b_02880</name>
</gene>
<dbReference type="KEGG" id="obg:Verru16b_02880"/>
<evidence type="ECO:0000313" key="3">
    <source>
        <dbReference type="Proteomes" id="UP000095228"/>
    </source>
</evidence>
<proteinExistence type="predicted"/>
<dbReference type="RefSeq" id="WP_069962904.1">
    <property type="nucleotide sequence ID" value="NZ_CP016094.1"/>
</dbReference>
<name>A0A1D8AY27_9BACT</name>